<evidence type="ECO:0000313" key="1">
    <source>
        <dbReference type="EMBL" id="THU85701.1"/>
    </source>
</evidence>
<evidence type="ECO:0000313" key="2">
    <source>
        <dbReference type="Proteomes" id="UP000297245"/>
    </source>
</evidence>
<dbReference type="Proteomes" id="UP000297245">
    <property type="component" value="Unassembled WGS sequence"/>
</dbReference>
<sequence>MNVCTPYTHLYLISAHALLFFLARCITSTRRNQLSDPRPGCSIRTESALDSGEATIIDVHRHRSLFIKEH</sequence>
<dbReference type="EMBL" id="ML179534">
    <property type="protein sequence ID" value="THU85701.1"/>
    <property type="molecule type" value="Genomic_DNA"/>
</dbReference>
<name>A0A4S8LAR2_DENBC</name>
<keyword evidence="2" id="KW-1185">Reference proteome</keyword>
<dbReference type="AlphaFoldDB" id="A0A4S8LAR2"/>
<reference evidence="1 2" key="1">
    <citation type="journal article" date="2019" name="Nat. Ecol. Evol.">
        <title>Megaphylogeny resolves global patterns of mushroom evolution.</title>
        <authorList>
            <person name="Varga T."/>
            <person name="Krizsan K."/>
            <person name="Foldi C."/>
            <person name="Dima B."/>
            <person name="Sanchez-Garcia M."/>
            <person name="Sanchez-Ramirez S."/>
            <person name="Szollosi G.J."/>
            <person name="Szarkandi J.G."/>
            <person name="Papp V."/>
            <person name="Albert L."/>
            <person name="Andreopoulos W."/>
            <person name="Angelini C."/>
            <person name="Antonin V."/>
            <person name="Barry K.W."/>
            <person name="Bougher N.L."/>
            <person name="Buchanan P."/>
            <person name="Buyck B."/>
            <person name="Bense V."/>
            <person name="Catcheside P."/>
            <person name="Chovatia M."/>
            <person name="Cooper J."/>
            <person name="Damon W."/>
            <person name="Desjardin D."/>
            <person name="Finy P."/>
            <person name="Geml J."/>
            <person name="Haridas S."/>
            <person name="Hughes K."/>
            <person name="Justo A."/>
            <person name="Karasinski D."/>
            <person name="Kautmanova I."/>
            <person name="Kiss B."/>
            <person name="Kocsube S."/>
            <person name="Kotiranta H."/>
            <person name="LaButti K.M."/>
            <person name="Lechner B.E."/>
            <person name="Liimatainen K."/>
            <person name="Lipzen A."/>
            <person name="Lukacs Z."/>
            <person name="Mihaltcheva S."/>
            <person name="Morgado L.N."/>
            <person name="Niskanen T."/>
            <person name="Noordeloos M.E."/>
            <person name="Ohm R.A."/>
            <person name="Ortiz-Santana B."/>
            <person name="Ovrebo C."/>
            <person name="Racz N."/>
            <person name="Riley R."/>
            <person name="Savchenko A."/>
            <person name="Shiryaev A."/>
            <person name="Soop K."/>
            <person name="Spirin V."/>
            <person name="Szebenyi C."/>
            <person name="Tomsovsky M."/>
            <person name="Tulloss R.E."/>
            <person name="Uehling J."/>
            <person name="Grigoriev I.V."/>
            <person name="Vagvolgyi C."/>
            <person name="Papp T."/>
            <person name="Martin F.M."/>
            <person name="Miettinen O."/>
            <person name="Hibbett D.S."/>
            <person name="Nagy L.G."/>
        </authorList>
    </citation>
    <scope>NUCLEOTIDE SEQUENCE [LARGE SCALE GENOMIC DNA]</scope>
    <source>
        <strain evidence="1 2">CBS 962.96</strain>
    </source>
</reference>
<protein>
    <submittedName>
        <fullName evidence="1">Uncharacterized protein</fullName>
    </submittedName>
</protein>
<proteinExistence type="predicted"/>
<organism evidence="1 2">
    <name type="scientific">Dendrothele bispora (strain CBS 962.96)</name>
    <dbReference type="NCBI Taxonomy" id="1314807"/>
    <lineage>
        <taxon>Eukaryota</taxon>
        <taxon>Fungi</taxon>
        <taxon>Dikarya</taxon>
        <taxon>Basidiomycota</taxon>
        <taxon>Agaricomycotina</taxon>
        <taxon>Agaricomycetes</taxon>
        <taxon>Agaricomycetidae</taxon>
        <taxon>Agaricales</taxon>
        <taxon>Agaricales incertae sedis</taxon>
        <taxon>Dendrothele</taxon>
    </lineage>
</organism>
<accession>A0A4S8LAR2</accession>
<gene>
    <name evidence="1" type="ORF">K435DRAFT_384159</name>
</gene>